<gene>
    <name evidence="2" type="ORF">BDU57DRAFT_529243</name>
</gene>
<dbReference type="Pfam" id="PF11374">
    <property type="entry name" value="DUF3176"/>
    <property type="match status" value="1"/>
</dbReference>
<feature type="transmembrane region" description="Helical" evidence="1">
    <location>
        <begin position="64"/>
        <end position="84"/>
    </location>
</feature>
<dbReference type="OrthoDB" id="5242705at2759"/>
<reference evidence="2" key="1">
    <citation type="journal article" date="2020" name="Stud. Mycol.">
        <title>101 Dothideomycetes genomes: a test case for predicting lifestyles and emergence of pathogens.</title>
        <authorList>
            <person name="Haridas S."/>
            <person name="Albert R."/>
            <person name="Binder M."/>
            <person name="Bloem J."/>
            <person name="Labutti K."/>
            <person name="Salamov A."/>
            <person name="Andreopoulos B."/>
            <person name="Baker S."/>
            <person name="Barry K."/>
            <person name="Bills G."/>
            <person name="Bluhm B."/>
            <person name="Cannon C."/>
            <person name="Castanera R."/>
            <person name="Culley D."/>
            <person name="Daum C."/>
            <person name="Ezra D."/>
            <person name="Gonzalez J."/>
            <person name="Henrissat B."/>
            <person name="Kuo A."/>
            <person name="Liang C."/>
            <person name="Lipzen A."/>
            <person name="Lutzoni F."/>
            <person name="Magnuson J."/>
            <person name="Mondo S."/>
            <person name="Nolan M."/>
            <person name="Ohm R."/>
            <person name="Pangilinan J."/>
            <person name="Park H.-J."/>
            <person name="Ramirez L."/>
            <person name="Alfaro M."/>
            <person name="Sun H."/>
            <person name="Tritt A."/>
            <person name="Yoshinaga Y."/>
            <person name="Zwiers L.-H."/>
            <person name="Turgeon B."/>
            <person name="Goodwin S."/>
            <person name="Spatafora J."/>
            <person name="Crous P."/>
            <person name="Grigoriev I."/>
        </authorList>
    </citation>
    <scope>NUCLEOTIDE SEQUENCE</scope>
    <source>
        <strain evidence="2">HMLAC05119</strain>
    </source>
</reference>
<name>A0A6A5QL11_AMPQU</name>
<sequence length="624" mass="69567">MIPKTWNFKKWKRPRTIDIQTRPTHPSSTAASIHQHGRQTLDPLARVSTTIFDRITTDWWWWELASWLLSFTCVTAIFGMLLYYNGKPQPSYVFKGVTLNAFIAVFSGVAKAAMILPVSEAIGQLKWIWIQKERRLFDILAFDNASRGPWGSLMLLNTTKCKELASLGAVITVLALAFEPFFQQSVSYPSREVVVQDRSTVSVATSYLPMNDVSYRVATNYRWMGISYGAGIRNAAVEVANAISARDEPIRSAPSLCPTGRCTWAAYSSLAVCHKCQDVSYLLEPVCQKQSLNFPDGATNAVNPCGYRLNGTIVTGTWGLWENRTTGFSTMVVGTGIQTRYGTLYFNSTAFQKTPHTLLNFYVGFVPSEDPGSFHNITPILSECVFQWCVQTFDASYRDGRLDERVIATYLPPDTEAATQPPGVPLPLIAPNEPFIMMARGKAFKVGANTTGRLRNSLNANMPLYLTDQDLDATGQYPGRWNSAHNPPYNVKDVFDSMAEAVTNHIRGTGNNGTEQIYGNSFGTETFVKTQWLWLLLPVFVLLSSMILISATIVRSRRNNVPSWKSSILATLLHGLTEEARDHLIPGATQSEVEALSRKLQIKMSLNRRLVPLKSPTTKRFAAH</sequence>
<accession>A0A6A5QL11</accession>
<proteinExistence type="predicted"/>
<feature type="transmembrane region" description="Helical" evidence="1">
    <location>
        <begin position="96"/>
        <end position="116"/>
    </location>
</feature>
<dbReference type="PANTHER" id="PTHR35394">
    <property type="entry name" value="DUF3176 DOMAIN-CONTAINING PROTEIN"/>
    <property type="match status" value="1"/>
</dbReference>
<evidence type="ECO:0000256" key="1">
    <source>
        <dbReference type="SAM" id="Phobius"/>
    </source>
</evidence>
<protein>
    <submittedName>
        <fullName evidence="2">Uncharacterized protein</fullName>
    </submittedName>
</protein>
<dbReference type="AlphaFoldDB" id="A0A6A5QL11"/>
<keyword evidence="1" id="KW-0472">Membrane</keyword>
<dbReference type="PANTHER" id="PTHR35394:SF5">
    <property type="entry name" value="DUF3176 DOMAIN-CONTAINING PROTEIN"/>
    <property type="match status" value="1"/>
</dbReference>
<keyword evidence="1" id="KW-1133">Transmembrane helix</keyword>
<feature type="transmembrane region" description="Helical" evidence="1">
    <location>
        <begin position="532"/>
        <end position="554"/>
    </location>
</feature>
<organism evidence="2 3">
    <name type="scientific">Ampelomyces quisqualis</name>
    <name type="common">Powdery mildew agent</name>
    <dbReference type="NCBI Taxonomy" id="50730"/>
    <lineage>
        <taxon>Eukaryota</taxon>
        <taxon>Fungi</taxon>
        <taxon>Dikarya</taxon>
        <taxon>Ascomycota</taxon>
        <taxon>Pezizomycotina</taxon>
        <taxon>Dothideomycetes</taxon>
        <taxon>Pleosporomycetidae</taxon>
        <taxon>Pleosporales</taxon>
        <taxon>Pleosporineae</taxon>
        <taxon>Phaeosphaeriaceae</taxon>
        <taxon>Ampelomyces</taxon>
    </lineage>
</organism>
<evidence type="ECO:0000313" key="3">
    <source>
        <dbReference type="Proteomes" id="UP000800096"/>
    </source>
</evidence>
<keyword evidence="3" id="KW-1185">Reference proteome</keyword>
<evidence type="ECO:0000313" key="2">
    <source>
        <dbReference type="EMBL" id="KAF1916119.1"/>
    </source>
</evidence>
<keyword evidence="1" id="KW-0812">Transmembrane</keyword>
<dbReference type="InterPro" id="IPR021514">
    <property type="entry name" value="DUF3176"/>
</dbReference>
<dbReference type="Proteomes" id="UP000800096">
    <property type="component" value="Unassembled WGS sequence"/>
</dbReference>
<feature type="transmembrane region" description="Helical" evidence="1">
    <location>
        <begin position="164"/>
        <end position="182"/>
    </location>
</feature>
<dbReference type="EMBL" id="ML979135">
    <property type="protein sequence ID" value="KAF1916119.1"/>
    <property type="molecule type" value="Genomic_DNA"/>
</dbReference>